<accession>A0A377SU40</accession>
<dbReference type="RefSeq" id="WP_115228629.1">
    <property type="nucleotide sequence ID" value="NZ_CAWOLO010000017.1"/>
</dbReference>
<dbReference type="Gene3D" id="3.40.50.2300">
    <property type="match status" value="1"/>
</dbReference>
<keyword evidence="1 4" id="KW-0238">DNA-binding</keyword>
<evidence type="ECO:0000313" key="3">
    <source>
        <dbReference type="EMBL" id="STR44885.1"/>
    </source>
</evidence>
<reference evidence="3 5" key="1">
    <citation type="submission" date="2018-06" db="EMBL/GenBank/DDBJ databases">
        <authorList>
            <consortium name="Pathogen Informatics"/>
            <person name="Doyle S."/>
        </authorList>
    </citation>
    <scope>NUCLEOTIDE SEQUENCE [LARGE SCALE GENOMIC DNA]</scope>
    <source>
        <strain evidence="3 5">NCTC11159</strain>
    </source>
</reference>
<dbReference type="Proteomes" id="UP000295794">
    <property type="component" value="Unassembled WGS sequence"/>
</dbReference>
<organism evidence="3 5">
    <name type="scientific">Iodobacter fluviatilis</name>
    <dbReference type="NCBI Taxonomy" id="537"/>
    <lineage>
        <taxon>Bacteria</taxon>
        <taxon>Pseudomonadati</taxon>
        <taxon>Pseudomonadota</taxon>
        <taxon>Betaproteobacteria</taxon>
        <taxon>Neisseriales</taxon>
        <taxon>Chitinibacteraceae</taxon>
        <taxon>Iodobacter</taxon>
    </lineage>
</organism>
<dbReference type="CDD" id="cd06170">
    <property type="entry name" value="LuxR_C_like"/>
    <property type="match status" value="1"/>
</dbReference>
<dbReference type="EMBL" id="SMBT01000017">
    <property type="protein sequence ID" value="TCU82021.1"/>
    <property type="molecule type" value="Genomic_DNA"/>
</dbReference>
<dbReference type="InterPro" id="IPR011006">
    <property type="entry name" value="CheY-like_superfamily"/>
</dbReference>
<evidence type="ECO:0000313" key="5">
    <source>
        <dbReference type="Proteomes" id="UP000255108"/>
    </source>
</evidence>
<dbReference type="PANTHER" id="PTHR43214">
    <property type="entry name" value="TWO-COMPONENT RESPONSE REGULATOR"/>
    <property type="match status" value="1"/>
</dbReference>
<proteinExistence type="predicted"/>
<dbReference type="EMBL" id="UGHR01000003">
    <property type="protein sequence ID" value="STR44885.1"/>
    <property type="molecule type" value="Genomic_DNA"/>
</dbReference>
<gene>
    <name evidence="3" type="primary">uhpA</name>
    <name evidence="4" type="ORF">EV682_1172</name>
    <name evidence="3" type="ORF">NCTC11159_03431</name>
</gene>
<dbReference type="PRINTS" id="PR00038">
    <property type="entry name" value="HTHLUXR"/>
</dbReference>
<name>A0A377SU40_9NEIS</name>
<dbReference type="SMART" id="SM00421">
    <property type="entry name" value="HTH_LUXR"/>
    <property type="match status" value="1"/>
</dbReference>
<dbReference type="GO" id="GO:0003677">
    <property type="term" value="F:DNA binding"/>
    <property type="evidence" value="ECO:0007669"/>
    <property type="project" value="UniProtKB-KW"/>
</dbReference>
<protein>
    <submittedName>
        <fullName evidence="4">DNA-binding NarL/FixJ family response regulator</fullName>
    </submittedName>
    <submittedName>
        <fullName evidence="3">Transcriptional regulatory protein uhpA</fullName>
    </submittedName>
</protein>
<keyword evidence="6" id="KW-1185">Reference proteome</keyword>
<dbReference type="Proteomes" id="UP000255108">
    <property type="component" value="Unassembled WGS sequence"/>
</dbReference>
<evidence type="ECO:0000256" key="1">
    <source>
        <dbReference type="ARBA" id="ARBA00023125"/>
    </source>
</evidence>
<dbReference type="InterPro" id="IPR000792">
    <property type="entry name" value="Tscrpt_reg_LuxR_C"/>
</dbReference>
<dbReference type="AlphaFoldDB" id="A0A377SU40"/>
<evidence type="ECO:0000313" key="4">
    <source>
        <dbReference type="EMBL" id="TCU82021.1"/>
    </source>
</evidence>
<dbReference type="SUPFAM" id="SSF52172">
    <property type="entry name" value="CheY-like"/>
    <property type="match status" value="1"/>
</dbReference>
<dbReference type="InterPro" id="IPR039420">
    <property type="entry name" value="WalR-like"/>
</dbReference>
<evidence type="ECO:0000259" key="2">
    <source>
        <dbReference type="PROSITE" id="PS50043"/>
    </source>
</evidence>
<dbReference type="PROSITE" id="PS50043">
    <property type="entry name" value="HTH_LUXR_2"/>
    <property type="match status" value="1"/>
</dbReference>
<dbReference type="SUPFAM" id="SSF46894">
    <property type="entry name" value="C-terminal effector domain of the bipartite response regulators"/>
    <property type="match status" value="1"/>
</dbReference>
<feature type="domain" description="HTH luxR-type" evidence="2">
    <location>
        <begin position="135"/>
        <end position="200"/>
    </location>
</feature>
<dbReference type="GO" id="GO:0006355">
    <property type="term" value="P:regulation of DNA-templated transcription"/>
    <property type="evidence" value="ECO:0007669"/>
    <property type="project" value="InterPro"/>
</dbReference>
<sequence>MNYSILTADPFLFAHVQQATQQALIRLDSLAALAGRSEGVVLIDLALAALPALNDPAWLSYTAEHQIIFVSSAPSDAEHLAALTAGARGYCHAYAASESLLAVINVVAAGGVWAGPAILQALIRSMNKLFAPKDTDAWMAPLTAREREVAILASNGNVNKDIARELGITERTVKFHLGLIFEKLKVSDRLQLALLAKGIR</sequence>
<dbReference type="InterPro" id="IPR016032">
    <property type="entry name" value="Sig_transdc_resp-reg_C-effctor"/>
</dbReference>
<reference evidence="4 6" key="2">
    <citation type="submission" date="2019-03" db="EMBL/GenBank/DDBJ databases">
        <title>Genomic Encyclopedia of Type Strains, Phase IV (KMG-IV): sequencing the most valuable type-strain genomes for metagenomic binning, comparative biology and taxonomic classification.</title>
        <authorList>
            <person name="Goeker M."/>
        </authorList>
    </citation>
    <scope>NUCLEOTIDE SEQUENCE [LARGE SCALE GENOMIC DNA]</scope>
    <source>
        <strain evidence="4 6">DSM 3764</strain>
    </source>
</reference>
<dbReference type="OrthoDB" id="9794397at2"/>
<evidence type="ECO:0000313" key="6">
    <source>
        <dbReference type="Proteomes" id="UP000295794"/>
    </source>
</evidence>
<dbReference type="Pfam" id="PF00196">
    <property type="entry name" value="GerE"/>
    <property type="match status" value="1"/>
</dbReference>